<dbReference type="InterPro" id="IPR056442">
    <property type="entry name" value="GINT1_N"/>
</dbReference>
<dbReference type="KEGG" id="ccam:M5D45_17885"/>
<dbReference type="RefSeq" id="WP_144201077.1">
    <property type="nucleotide sequence ID" value="NZ_CP097331.1"/>
</dbReference>
<dbReference type="AlphaFoldDB" id="A0AAE9IAI4"/>
<dbReference type="Proteomes" id="UP001056132">
    <property type="component" value="Chromosome 2"/>
</dbReference>
<feature type="domain" description="Glucosamine inositolphosphorylceramide transferase 1 N-terminal" evidence="1">
    <location>
        <begin position="312"/>
        <end position="520"/>
    </location>
</feature>
<keyword evidence="4" id="KW-1185">Reference proteome</keyword>
<accession>A0AAE9IAI4</accession>
<reference evidence="3" key="2">
    <citation type="journal article" date="2022" name="Microbiol. Resour. Announc.">
        <title>Genome Sequence of Cupriavidus campinensis Strain G5, a Member of a Bacterial Consortium Capable of Polyethylene Degradation.</title>
        <authorList>
            <person name="Schneider B."/>
            <person name="Pfeiffer F."/>
            <person name="Dyall-Smith M."/>
            <person name="Kunte H.J."/>
        </authorList>
    </citation>
    <scope>NUCLEOTIDE SEQUENCE</scope>
    <source>
        <strain evidence="3">G5</strain>
    </source>
</reference>
<evidence type="ECO:0000313" key="2">
    <source>
        <dbReference type="EMBL" id="TSP10506.1"/>
    </source>
</evidence>
<dbReference type="EMBL" id="CP097331">
    <property type="protein sequence ID" value="URF07101.1"/>
    <property type="molecule type" value="Genomic_DNA"/>
</dbReference>
<dbReference type="SUPFAM" id="SSF75005">
    <property type="entry name" value="Arabinanase/levansucrase/invertase"/>
    <property type="match status" value="1"/>
</dbReference>
<gene>
    <name evidence="2" type="ORF">FGG12_22270</name>
    <name evidence="3" type="ORF">M5D45_17885</name>
</gene>
<evidence type="ECO:0000259" key="1">
    <source>
        <dbReference type="Pfam" id="PF24793"/>
    </source>
</evidence>
<proteinExistence type="predicted"/>
<reference evidence="2 4" key="1">
    <citation type="submission" date="2019-05" db="EMBL/GenBank/DDBJ databases">
        <title>Whole genome sequence analysis of Cupriavidus campinensis S14E4C strain.</title>
        <authorList>
            <person name="Abbaszade G."/>
            <person name="Szabo A."/>
            <person name="Toumi M."/>
            <person name="Toth E."/>
        </authorList>
    </citation>
    <scope>NUCLEOTIDE SEQUENCE [LARGE SCALE GENOMIC DNA]</scope>
    <source>
        <strain evidence="2 4">S14E4C</strain>
    </source>
</reference>
<name>A0AAE9IAI4_9BURK</name>
<evidence type="ECO:0000313" key="5">
    <source>
        <dbReference type="Proteomes" id="UP001056132"/>
    </source>
</evidence>
<reference evidence="3" key="3">
    <citation type="submission" date="2022-05" db="EMBL/GenBank/DDBJ databases">
        <authorList>
            <person name="Kunte H.-J."/>
        </authorList>
    </citation>
    <scope>NUCLEOTIDE SEQUENCE</scope>
    <source>
        <strain evidence="3">G5</strain>
    </source>
</reference>
<dbReference type="InterPro" id="IPR023296">
    <property type="entry name" value="Glyco_hydro_beta-prop_sf"/>
</dbReference>
<dbReference type="EMBL" id="VCIZ01000015">
    <property type="protein sequence ID" value="TSP10506.1"/>
    <property type="molecule type" value="Genomic_DNA"/>
</dbReference>
<sequence>MTVTSLDLPELDAKPGGDAQAAVVPLRIGLLLDSPQALHHLYQLVLWARKQPALAITHLIVHAPVQGGTPPWDRMLAAMLRGLMRAEGMVLRRTYRGHLTRHDLARSIPERLDIAAPMPGANGHIQFDVAAVDQVRALGLDLLLGFGPATVDARMAAAARIGTLWMRYGRGGVAPAAGFDECRHAEPATGFAIERIDGTRRVLRAGRVGTRVSYLENQAHLYRKADVHLRALLTGIATTGTLPSPAGAPVPGLARPRARDLLGYAGRLFKRAAIKGTQRALRMRRKFGISILQGSWRNADLRQAVEVTAPRGRFWADPFLWTGPDGRVVCFVEDYRYATGRAHISALEIVGHRAVDLGAVIVEPYHMSFPYLFAYEGALYMCPECSGSGQIRVYRCAEFPLKWELAAVLMENVSAADTVLFPRDGKWWLLTSMDPADVKDHCSELYLFSGPSPLGTDWTPCAANPVRIDPAGGRNAGLIMDGGRIYRLAQRQGFDRYGEGLIVNEVLAVSDEAYREREVRRIDPDFGRRLIGSHHMTSTGTVTVVDHVRREFVF</sequence>
<dbReference type="Proteomes" id="UP000318943">
    <property type="component" value="Unassembled WGS sequence"/>
</dbReference>
<protein>
    <recommendedName>
        <fullName evidence="1">Glucosamine inositolphosphorylceramide transferase 1 N-terminal domain-containing protein</fullName>
    </recommendedName>
</protein>
<dbReference type="Pfam" id="PF24793">
    <property type="entry name" value="GINT1_N"/>
    <property type="match status" value="1"/>
</dbReference>
<organism evidence="3 5">
    <name type="scientific">Cupriavidus campinensis</name>
    <dbReference type="NCBI Taxonomy" id="151783"/>
    <lineage>
        <taxon>Bacteria</taxon>
        <taxon>Pseudomonadati</taxon>
        <taxon>Pseudomonadota</taxon>
        <taxon>Betaproteobacteria</taxon>
        <taxon>Burkholderiales</taxon>
        <taxon>Burkholderiaceae</taxon>
        <taxon>Cupriavidus</taxon>
    </lineage>
</organism>
<evidence type="ECO:0000313" key="3">
    <source>
        <dbReference type="EMBL" id="URF07101.1"/>
    </source>
</evidence>
<evidence type="ECO:0000313" key="4">
    <source>
        <dbReference type="Proteomes" id="UP000318943"/>
    </source>
</evidence>